<evidence type="ECO:0000313" key="2">
    <source>
        <dbReference type="Proteomes" id="UP000653454"/>
    </source>
</evidence>
<evidence type="ECO:0000313" key="1">
    <source>
        <dbReference type="EMBL" id="CAG9138259.1"/>
    </source>
</evidence>
<gene>
    <name evidence="1" type="ORF">PLXY2_LOCUS16512</name>
</gene>
<accession>A0A8S4GE54</accession>
<sequence length="135" mass="15315">MCDDHLPLPRVSDCICTDLKMGCIIFGWISLICSIIGVGTLNLYHHDEHYDGVIYPTLGTGIVLSIILLIGLHADIPILVQIYYFIILISIILMIISFIVYLIRGRIWGAVSFIIACIFYFVVVIYTRSCFYSMM</sequence>
<dbReference type="AlphaFoldDB" id="A0A8S4GE54"/>
<proteinExistence type="predicted"/>
<protein>
    <submittedName>
        <fullName evidence="1">(diamondback moth) hypothetical protein</fullName>
    </submittedName>
</protein>
<keyword evidence="2" id="KW-1185">Reference proteome</keyword>
<dbReference type="Proteomes" id="UP000653454">
    <property type="component" value="Unassembled WGS sequence"/>
</dbReference>
<name>A0A8S4GE54_PLUXY</name>
<dbReference type="EMBL" id="CAJHNJ030000528">
    <property type="protein sequence ID" value="CAG9138259.1"/>
    <property type="molecule type" value="Genomic_DNA"/>
</dbReference>
<organism evidence="1 2">
    <name type="scientific">Plutella xylostella</name>
    <name type="common">Diamondback moth</name>
    <name type="synonym">Plutella maculipennis</name>
    <dbReference type="NCBI Taxonomy" id="51655"/>
    <lineage>
        <taxon>Eukaryota</taxon>
        <taxon>Metazoa</taxon>
        <taxon>Ecdysozoa</taxon>
        <taxon>Arthropoda</taxon>
        <taxon>Hexapoda</taxon>
        <taxon>Insecta</taxon>
        <taxon>Pterygota</taxon>
        <taxon>Neoptera</taxon>
        <taxon>Endopterygota</taxon>
        <taxon>Lepidoptera</taxon>
        <taxon>Glossata</taxon>
        <taxon>Ditrysia</taxon>
        <taxon>Yponomeutoidea</taxon>
        <taxon>Plutellidae</taxon>
        <taxon>Plutella</taxon>
    </lineage>
</organism>
<reference evidence="1" key="1">
    <citation type="submission" date="2020-11" db="EMBL/GenBank/DDBJ databases">
        <authorList>
            <person name="Whiteford S."/>
        </authorList>
    </citation>
    <scope>NUCLEOTIDE SEQUENCE</scope>
</reference>
<comment type="caution">
    <text evidence="1">The sequence shown here is derived from an EMBL/GenBank/DDBJ whole genome shotgun (WGS) entry which is preliminary data.</text>
</comment>